<feature type="transmembrane region" description="Helical" evidence="20">
    <location>
        <begin position="507"/>
        <end position="530"/>
    </location>
</feature>
<dbReference type="GeneTree" id="ENSGT00940000155641"/>
<keyword evidence="13" id="KW-0342">GTP-binding</keyword>
<dbReference type="FunFam" id="1.10.238.10:FF:000011">
    <property type="entry name" value="Mitochondrial Rho GTPase"/>
    <property type="match status" value="1"/>
</dbReference>
<keyword evidence="7" id="KW-0547">Nucleotide-binding</keyword>
<dbReference type="Pfam" id="PF08355">
    <property type="entry name" value="EF_assoc_1"/>
    <property type="match status" value="1"/>
</dbReference>
<dbReference type="InterPro" id="IPR020860">
    <property type="entry name" value="MIRO_dom"/>
</dbReference>
<dbReference type="Gene3D" id="1.10.238.10">
    <property type="entry name" value="EF-hand"/>
    <property type="match status" value="2"/>
</dbReference>
<dbReference type="PANTHER" id="PTHR46819">
    <property type="entry name" value="EF-HAND CALCIUM-BINDING DOMAIN-CONTAINING PROTEIN 7"/>
    <property type="match status" value="1"/>
</dbReference>
<evidence type="ECO:0000256" key="13">
    <source>
        <dbReference type="ARBA" id="ARBA00023134"/>
    </source>
</evidence>
<dbReference type="SUPFAM" id="SSF52540">
    <property type="entry name" value="P-loop containing nucleoside triphosphate hydrolases"/>
    <property type="match status" value="1"/>
</dbReference>
<keyword evidence="14 20" id="KW-0472">Membrane</keyword>
<reference evidence="22" key="2">
    <citation type="submission" date="2025-09" db="UniProtKB">
        <authorList>
            <consortium name="Ensembl"/>
        </authorList>
    </citation>
    <scope>IDENTIFICATION</scope>
</reference>
<dbReference type="GO" id="GO:0046872">
    <property type="term" value="F:metal ion binding"/>
    <property type="evidence" value="ECO:0007669"/>
    <property type="project" value="UniProtKB-KW"/>
</dbReference>
<dbReference type="Gene3D" id="3.40.50.300">
    <property type="entry name" value="P-loop containing nucleotide triphosphate hydrolases"/>
    <property type="match status" value="1"/>
</dbReference>
<reference evidence="22" key="1">
    <citation type="submission" date="2025-08" db="UniProtKB">
        <authorList>
            <consortium name="Ensembl"/>
        </authorList>
    </citation>
    <scope>IDENTIFICATION</scope>
</reference>
<evidence type="ECO:0000256" key="18">
    <source>
        <dbReference type="ARBA" id="ARBA00048778"/>
    </source>
</evidence>
<dbReference type="InterPro" id="IPR013567">
    <property type="entry name" value="EF_hand_assoc_2"/>
</dbReference>
<dbReference type="AlphaFoldDB" id="A0A8C4QJ09"/>
<accession>A0A8C4QJ09</accession>
<dbReference type="OMA" id="THMAMYP"/>
<evidence type="ECO:0000313" key="23">
    <source>
        <dbReference type="Proteomes" id="UP000694388"/>
    </source>
</evidence>
<organism evidence="22 23">
    <name type="scientific">Eptatretus burgeri</name>
    <name type="common">Inshore hagfish</name>
    <dbReference type="NCBI Taxonomy" id="7764"/>
    <lineage>
        <taxon>Eukaryota</taxon>
        <taxon>Metazoa</taxon>
        <taxon>Chordata</taxon>
        <taxon>Craniata</taxon>
        <taxon>Vertebrata</taxon>
        <taxon>Cyclostomata</taxon>
        <taxon>Myxini</taxon>
        <taxon>Myxiniformes</taxon>
        <taxon>Myxinidae</taxon>
        <taxon>Eptatretinae</taxon>
        <taxon>Eptatretus</taxon>
    </lineage>
</organism>
<dbReference type="InterPro" id="IPR011992">
    <property type="entry name" value="EF-hand-dom_pair"/>
</dbReference>
<evidence type="ECO:0000256" key="4">
    <source>
        <dbReference type="ARBA" id="ARBA00022692"/>
    </source>
</evidence>
<dbReference type="Ensembl" id="ENSEBUT00000016260.1">
    <property type="protein sequence ID" value="ENSEBUP00000015684.1"/>
    <property type="gene ID" value="ENSEBUG00000009873.1"/>
</dbReference>
<dbReference type="InterPro" id="IPR027417">
    <property type="entry name" value="P-loop_NTPase"/>
</dbReference>
<dbReference type="Proteomes" id="UP000694388">
    <property type="component" value="Unplaced"/>
</dbReference>
<dbReference type="SUPFAM" id="SSF47473">
    <property type="entry name" value="EF-hand"/>
    <property type="match status" value="1"/>
</dbReference>
<evidence type="ECO:0000256" key="10">
    <source>
        <dbReference type="ARBA" id="ARBA00022837"/>
    </source>
</evidence>
<dbReference type="PROSITE" id="PS51423">
    <property type="entry name" value="MIRO"/>
    <property type="match status" value="1"/>
</dbReference>
<evidence type="ECO:0000256" key="7">
    <source>
        <dbReference type="ARBA" id="ARBA00022741"/>
    </source>
</evidence>
<evidence type="ECO:0000256" key="2">
    <source>
        <dbReference type="ARBA" id="ARBA00007981"/>
    </source>
</evidence>
<dbReference type="InterPro" id="IPR013566">
    <property type="entry name" value="EF_hand_assoc_1"/>
</dbReference>
<comment type="subcellular location">
    <subcellularLocation>
        <location evidence="1">Mitochondrion outer membrane</location>
        <topology evidence="1">Single-pass type IV membrane protein</topology>
    </subcellularLocation>
</comment>
<dbReference type="FunFam" id="3.40.50.300:FF:000553">
    <property type="entry name" value="Mitochondrial Rho GTPase"/>
    <property type="match status" value="1"/>
</dbReference>
<dbReference type="CDD" id="cd01892">
    <property type="entry name" value="Miro2"/>
    <property type="match status" value="1"/>
</dbReference>
<sequence length="533" mass="60783">MEMIQSVMNQYSEVEAIVECSARALRNISEVFFYAQKAVLHPSGPLYCPEEKQLKPECVRALTRVFRICDLDNDGLLNDTELNFFQRTCYRIPLAPSTVEDVKNVVRRNVQNGIGGNSLTLEGFLFLHTLFVQRGRHETTWTALRKFGYNDNLELSNDFLYPPLKVPMDCTTELNHYAYLFLQALFEKHDRNRDQALRPEQLHSIFAIFPFMPWGPDVLGTVTTNDNGWITQQGFLAQWTLTAYLDVYRCLEYLGHLGYHLVTDSPTQASAITVTRKKKIDLQKKQTQRNVFLCNLFGFKGVGKSAFLQAFLGKNLIKYLQMKEEMGSHYAINTVPVYGQDKYLLLHEIGTESEFLSSRDLHCDVACFLYDTSNPISFEHCANIIRQHFVDSQVPCVVVATKSDLQEVKQYYCLQPSAFCRKYRLPLPVVYSCQTTGTPSTDIFLKLATVAVYPHSQLDCLCNCNKCTLCTCQNILRLGALRDLRARLLAALQIRNDRLANTHPSSLWLRATLGAALCAILSFGVIRILLRRS</sequence>
<dbReference type="GO" id="GO:0003924">
    <property type="term" value="F:GTPase activity"/>
    <property type="evidence" value="ECO:0007669"/>
    <property type="project" value="InterPro"/>
</dbReference>
<feature type="domain" description="Miro" evidence="21">
    <location>
        <begin position="289"/>
        <end position="453"/>
    </location>
</feature>
<dbReference type="InterPro" id="IPR001806">
    <property type="entry name" value="Small_GTPase"/>
</dbReference>
<keyword evidence="4 20" id="KW-0812">Transmembrane</keyword>
<keyword evidence="10" id="KW-0106">Calcium</keyword>
<evidence type="ECO:0000256" key="1">
    <source>
        <dbReference type="ARBA" id="ARBA00004200"/>
    </source>
</evidence>
<comment type="catalytic activity">
    <reaction evidence="18">
        <text>ATP + H2O = ADP + phosphate + H(+)</text>
        <dbReference type="Rhea" id="RHEA:13065"/>
        <dbReference type="ChEBI" id="CHEBI:15377"/>
        <dbReference type="ChEBI" id="CHEBI:15378"/>
        <dbReference type="ChEBI" id="CHEBI:30616"/>
        <dbReference type="ChEBI" id="CHEBI:43474"/>
        <dbReference type="ChEBI" id="CHEBI:456216"/>
    </reaction>
    <physiologicalReaction direction="left-to-right" evidence="18">
        <dbReference type="Rhea" id="RHEA:13066"/>
    </physiologicalReaction>
</comment>
<comment type="similarity">
    <text evidence="2">Belongs to the mitochondrial Rho GTPase family.</text>
</comment>
<evidence type="ECO:0000256" key="14">
    <source>
        <dbReference type="ARBA" id="ARBA00023136"/>
    </source>
</evidence>
<evidence type="ECO:0000256" key="11">
    <source>
        <dbReference type="ARBA" id="ARBA00022989"/>
    </source>
</evidence>
<comment type="catalytic activity">
    <reaction evidence="17">
        <text>UTP + H2O = UDP + phosphate + H(+)</text>
        <dbReference type="Rhea" id="RHEA:64900"/>
        <dbReference type="ChEBI" id="CHEBI:15377"/>
        <dbReference type="ChEBI" id="CHEBI:15378"/>
        <dbReference type="ChEBI" id="CHEBI:43474"/>
        <dbReference type="ChEBI" id="CHEBI:46398"/>
        <dbReference type="ChEBI" id="CHEBI:58223"/>
    </reaction>
    <physiologicalReaction direction="left-to-right" evidence="17">
        <dbReference type="Rhea" id="RHEA:64901"/>
    </physiologicalReaction>
</comment>
<protein>
    <recommendedName>
        <fullName evidence="15">Mitochondrial Rho GTPase 2</fullName>
    </recommendedName>
    <alternativeName>
        <fullName evidence="16">Ras homolog gene family member T2</fullName>
    </alternativeName>
</protein>
<dbReference type="InterPro" id="IPR052266">
    <property type="entry name" value="Miro-EF-hand_domain"/>
</dbReference>
<keyword evidence="5" id="KW-0479">Metal-binding</keyword>
<dbReference type="GO" id="GO:0005741">
    <property type="term" value="C:mitochondrial outer membrane"/>
    <property type="evidence" value="ECO:0007669"/>
    <property type="project" value="UniProtKB-SubCell"/>
</dbReference>
<keyword evidence="8" id="KW-1000">Mitochondrion outer membrane</keyword>
<comment type="function">
    <text evidence="19">Atypical mitochondrial nucleoside-triphosphatase (NTPase) involved in mitochondrial trafficking. Probably involved in control of anterograde transport of mitochondria and their subcellular distribution. Can hydrolyze GTP, ATP and UTP.</text>
</comment>
<evidence type="ECO:0000256" key="20">
    <source>
        <dbReference type="SAM" id="Phobius"/>
    </source>
</evidence>
<keyword evidence="12" id="KW-0496">Mitochondrion</keyword>
<evidence type="ECO:0000256" key="19">
    <source>
        <dbReference type="ARBA" id="ARBA00093331"/>
    </source>
</evidence>
<evidence type="ECO:0000256" key="9">
    <source>
        <dbReference type="ARBA" id="ARBA00022801"/>
    </source>
</evidence>
<keyword evidence="9" id="KW-0378">Hydrolase</keyword>
<dbReference type="FunFam" id="1.10.238.10:FF:000021">
    <property type="entry name" value="Mitochondrial Rho GTPase"/>
    <property type="match status" value="1"/>
</dbReference>
<dbReference type="InterPro" id="IPR018247">
    <property type="entry name" value="EF_Hand_1_Ca_BS"/>
</dbReference>
<evidence type="ECO:0000256" key="5">
    <source>
        <dbReference type="ARBA" id="ARBA00022723"/>
    </source>
</evidence>
<dbReference type="PROSITE" id="PS00018">
    <property type="entry name" value="EF_HAND_1"/>
    <property type="match status" value="1"/>
</dbReference>
<keyword evidence="11 20" id="KW-1133">Transmembrane helix</keyword>
<dbReference type="GO" id="GO:0005525">
    <property type="term" value="F:GTP binding"/>
    <property type="evidence" value="ECO:0007669"/>
    <property type="project" value="UniProtKB-KW"/>
</dbReference>
<name>A0A8C4QJ09_EPTBU</name>
<evidence type="ECO:0000256" key="16">
    <source>
        <dbReference type="ARBA" id="ARBA00042451"/>
    </source>
</evidence>
<evidence type="ECO:0000256" key="6">
    <source>
        <dbReference type="ARBA" id="ARBA00022737"/>
    </source>
</evidence>
<comment type="subunit">
    <text evidence="3">Homodimer.</text>
</comment>
<evidence type="ECO:0000256" key="15">
    <source>
        <dbReference type="ARBA" id="ARBA00040475"/>
    </source>
</evidence>
<evidence type="ECO:0000256" key="3">
    <source>
        <dbReference type="ARBA" id="ARBA00011738"/>
    </source>
</evidence>
<dbReference type="Pfam" id="PF08356">
    <property type="entry name" value="EF_assoc_2"/>
    <property type="match status" value="1"/>
</dbReference>
<proteinExistence type="inferred from homology"/>
<evidence type="ECO:0000256" key="8">
    <source>
        <dbReference type="ARBA" id="ARBA00022787"/>
    </source>
</evidence>
<keyword evidence="6" id="KW-0677">Repeat</keyword>
<evidence type="ECO:0000256" key="17">
    <source>
        <dbReference type="ARBA" id="ARBA00047358"/>
    </source>
</evidence>
<evidence type="ECO:0000259" key="21">
    <source>
        <dbReference type="PROSITE" id="PS51423"/>
    </source>
</evidence>
<keyword evidence="23" id="KW-1185">Reference proteome</keyword>
<evidence type="ECO:0000313" key="22">
    <source>
        <dbReference type="Ensembl" id="ENSEBUP00000015684.1"/>
    </source>
</evidence>
<dbReference type="PANTHER" id="PTHR46819:SF1">
    <property type="entry name" value="EF-HAND CALCIUM-BINDING DOMAIN-CONTAINING PROTEIN 7"/>
    <property type="match status" value="1"/>
</dbReference>
<dbReference type="Pfam" id="PF00071">
    <property type="entry name" value="Ras"/>
    <property type="match status" value="1"/>
</dbReference>
<evidence type="ECO:0000256" key="12">
    <source>
        <dbReference type="ARBA" id="ARBA00023128"/>
    </source>
</evidence>